<dbReference type="HOGENOM" id="CLU_540501_0_0_7"/>
<organism evidence="2 3">
    <name type="scientific">Nitratidesulfovibrio vulgaris (strain DP4)</name>
    <name type="common">Desulfovibrio vulgaris</name>
    <dbReference type="NCBI Taxonomy" id="391774"/>
    <lineage>
        <taxon>Bacteria</taxon>
        <taxon>Pseudomonadati</taxon>
        <taxon>Thermodesulfobacteriota</taxon>
        <taxon>Desulfovibrionia</taxon>
        <taxon>Desulfovibrionales</taxon>
        <taxon>Desulfovibrionaceae</taxon>
        <taxon>Nitratidesulfovibrio</taxon>
    </lineage>
</organism>
<sequence length="527" mass="58886">MTDENATTPETAAAPQAASSNAGPAGHGTPLPNGALLSFEQRLDAYIAALRDLKERRAVKEVTEREMLQLLMRLNAPRINELPLLESLQQGITDFLTIRGVTDPLHGFVAETVRKGITLMNRYLTLGPDSPDADALRAEVANCETLLLKGIQGIVYTTGLCMDNFTETLVRAYGDVAIAASDTIIRETPPGEDFWRRHFEHYVVALVRKAYDSIIEDEGFSIAKEKSVLVIRYPFDALLAQLRLTPPPEEKSRIQKLFEGEARDFATRKARKIVQNLLRSLADKSLYPFADDAIDFISQIVCIDPAAAELDRLQTLLISGGTHEDGRQVSAAEVQFARDQVLCMACCVGLTLNIMRADFIAGLGALGQRDIALLRRTLGDFSLPCMGRTLQTLLEVQFVSELRTRAGDDLGKMHMRTLRERRTSTSAVEALFDQGLTRIRRNKLWEQDPHREDMLLFKPQSASELDALLNILQVEPLLEREVRRLWVEAPFKVEFGVFLSLDLLARSTTNLNQRLAEVLGRFGITRI</sequence>
<dbReference type="Proteomes" id="UP000009173">
    <property type="component" value="Chromosome"/>
</dbReference>
<reference evidence="3" key="1">
    <citation type="journal article" date="2009" name="Environ. Microbiol.">
        <title>Contribution of mobile genetic elements to Desulfovibrio vulgaris genome plasticity.</title>
        <authorList>
            <person name="Walker C.B."/>
            <person name="Stolyar S."/>
            <person name="Chivian D."/>
            <person name="Pinel N."/>
            <person name="Gabster J.A."/>
            <person name="Dehal P.S."/>
            <person name="He Z."/>
            <person name="Yang Z.K."/>
            <person name="Yen H.C."/>
            <person name="Zhou J."/>
            <person name="Wall J.D."/>
            <person name="Hazen T.C."/>
            <person name="Arkin A.P."/>
            <person name="Stahl D.A."/>
        </authorList>
    </citation>
    <scope>NUCLEOTIDE SEQUENCE [LARGE SCALE GENOMIC DNA]</scope>
    <source>
        <strain evidence="3">DP4</strain>
    </source>
</reference>
<dbReference type="EMBL" id="CP000527">
    <property type="protein sequence ID" value="ABM27798.1"/>
    <property type="molecule type" value="Genomic_DNA"/>
</dbReference>
<proteinExistence type="predicted"/>
<evidence type="ECO:0000313" key="2">
    <source>
        <dbReference type="EMBL" id="ABM27798.1"/>
    </source>
</evidence>
<feature type="compositionally biased region" description="Low complexity" evidence="1">
    <location>
        <begin position="1"/>
        <end position="24"/>
    </location>
</feature>
<dbReference type="RefSeq" id="WP_011791829.1">
    <property type="nucleotide sequence ID" value="NC_008751.1"/>
</dbReference>
<gene>
    <name evidence="2" type="ordered locus">Dvul_0776</name>
</gene>
<name>A0A0H3A666_NITV4</name>
<dbReference type="AlphaFoldDB" id="A0A0H3A666"/>
<accession>A0A0H3A666</accession>
<feature type="region of interest" description="Disordered" evidence="1">
    <location>
        <begin position="1"/>
        <end position="33"/>
    </location>
</feature>
<evidence type="ECO:0000313" key="3">
    <source>
        <dbReference type="Proteomes" id="UP000009173"/>
    </source>
</evidence>
<evidence type="ECO:0000256" key="1">
    <source>
        <dbReference type="SAM" id="MobiDB-lite"/>
    </source>
</evidence>
<protein>
    <submittedName>
        <fullName evidence="2">Uncharacterized protein</fullName>
    </submittedName>
</protein>
<dbReference type="KEGG" id="dvl:Dvul_0776"/>